<proteinExistence type="predicted"/>
<dbReference type="EMBL" id="CP015401">
    <property type="protein sequence ID" value="ANU58691.1"/>
    <property type="molecule type" value="Genomic_DNA"/>
</dbReference>
<keyword evidence="1" id="KW-1133">Transmembrane helix</keyword>
<reference evidence="3" key="1">
    <citation type="submission" date="2016-04" db="EMBL/GenBank/DDBJ databases">
        <title>Complete Genome Sequences of Twelve Strains of a Stable Defined Moderately Diverse Mouse Microbiota 2 (sDMDMm2).</title>
        <authorList>
            <person name="Uchimura Y."/>
            <person name="Wyss M."/>
            <person name="Brugiroux S."/>
            <person name="Limenitakis J.P."/>
            <person name="Stecher B."/>
            <person name="McCoy K.D."/>
            <person name="Macpherson A.J."/>
        </authorList>
    </citation>
    <scope>NUCLEOTIDE SEQUENCE [LARGE SCALE GENOMIC DNA]</scope>
    <source>
        <strain evidence="3">I48</strain>
    </source>
</reference>
<name>A0A1C7H481_9BACE</name>
<gene>
    <name evidence="2" type="ORF">A4V03_14890</name>
</gene>
<keyword evidence="1" id="KW-0812">Transmembrane</keyword>
<evidence type="ECO:0000256" key="1">
    <source>
        <dbReference type="SAM" id="Phobius"/>
    </source>
</evidence>
<dbReference type="PROSITE" id="PS51257">
    <property type="entry name" value="PROKAR_LIPOPROTEIN"/>
    <property type="match status" value="1"/>
</dbReference>
<evidence type="ECO:0000313" key="2">
    <source>
        <dbReference type="EMBL" id="ANU58691.1"/>
    </source>
</evidence>
<accession>A0A1C7H481</accession>
<dbReference type="Proteomes" id="UP000092631">
    <property type="component" value="Chromosome"/>
</dbReference>
<organism evidence="2 3">
    <name type="scientific">Bacteroides caecimuris</name>
    <dbReference type="NCBI Taxonomy" id="1796613"/>
    <lineage>
        <taxon>Bacteria</taxon>
        <taxon>Pseudomonadati</taxon>
        <taxon>Bacteroidota</taxon>
        <taxon>Bacteroidia</taxon>
        <taxon>Bacteroidales</taxon>
        <taxon>Bacteroidaceae</taxon>
        <taxon>Bacteroides</taxon>
    </lineage>
</organism>
<keyword evidence="1" id="KW-0472">Membrane</keyword>
<feature type="transmembrane region" description="Helical" evidence="1">
    <location>
        <begin position="20"/>
        <end position="46"/>
    </location>
</feature>
<evidence type="ECO:0000313" key="3">
    <source>
        <dbReference type="Proteomes" id="UP000092631"/>
    </source>
</evidence>
<dbReference type="KEGG" id="bcae:A4V03_14890"/>
<keyword evidence="3" id="KW-1185">Reference proteome</keyword>
<sequence>MNGEMVKSKILSFLDKIFAFYLLINVFICGCNTCWYEIYMLIYNIYEKKNDNFRDTLYEYANRNGTTKLI</sequence>
<dbReference type="AlphaFoldDB" id="A0A1C7H481"/>
<protein>
    <submittedName>
        <fullName evidence="2">Uncharacterized protein</fullName>
    </submittedName>
</protein>